<reference evidence="2" key="1">
    <citation type="journal article" date="2022" name="Int. J. Mol. Sci.">
        <title>Draft Genome of Tanacetum Coccineum: Genomic Comparison of Closely Related Tanacetum-Family Plants.</title>
        <authorList>
            <person name="Yamashiro T."/>
            <person name="Shiraishi A."/>
            <person name="Nakayama K."/>
            <person name="Satake H."/>
        </authorList>
    </citation>
    <scope>NUCLEOTIDE SEQUENCE</scope>
</reference>
<evidence type="ECO:0000313" key="3">
    <source>
        <dbReference type="Proteomes" id="UP001151760"/>
    </source>
</evidence>
<proteinExistence type="predicted"/>
<dbReference type="EMBL" id="BQNB010013020">
    <property type="protein sequence ID" value="GJT10842.1"/>
    <property type="molecule type" value="Genomic_DNA"/>
</dbReference>
<gene>
    <name evidence="2" type="ORF">Tco_0857884</name>
</gene>
<organism evidence="2 3">
    <name type="scientific">Tanacetum coccineum</name>
    <dbReference type="NCBI Taxonomy" id="301880"/>
    <lineage>
        <taxon>Eukaryota</taxon>
        <taxon>Viridiplantae</taxon>
        <taxon>Streptophyta</taxon>
        <taxon>Embryophyta</taxon>
        <taxon>Tracheophyta</taxon>
        <taxon>Spermatophyta</taxon>
        <taxon>Magnoliopsida</taxon>
        <taxon>eudicotyledons</taxon>
        <taxon>Gunneridae</taxon>
        <taxon>Pentapetalae</taxon>
        <taxon>asterids</taxon>
        <taxon>campanulids</taxon>
        <taxon>Asterales</taxon>
        <taxon>Asteraceae</taxon>
        <taxon>Asteroideae</taxon>
        <taxon>Anthemideae</taxon>
        <taxon>Anthemidinae</taxon>
        <taxon>Tanacetum</taxon>
    </lineage>
</organism>
<reference evidence="2" key="2">
    <citation type="submission" date="2022-01" db="EMBL/GenBank/DDBJ databases">
        <authorList>
            <person name="Yamashiro T."/>
            <person name="Shiraishi A."/>
            <person name="Satake H."/>
            <person name="Nakayama K."/>
        </authorList>
    </citation>
    <scope>NUCLEOTIDE SEQUENCE</scope>
</reference>
<protein>
    <submittedName>
        <fullName evidence="2">Uncharacterized protein</fullName>
    </submittedName>
</protein>
<sequence length="97" mass="10847">MPKGPLQLVNEFVDEGFPEKEPIYGKGKEKVIEEQAAHDLLTLQTPKRKSPAEQFIFQRRTSMPTEPSGIADSPSLDVDLAPTNNETKPDEEVPRIC</sequence>
<feature type="region of interest" description="Disordered" evidence="1">
    <location>
        <begin position="59"/>
        <end position="97"/>
    </location>
</feature>
<evidence type="ECO:0000256" key="1">
    <source>
        <dbReference type="SAM" id="MobiDB-lite"/>
    </source>
</evidence>
<keyword evidence="3" id="KW-1185">Reference proteome</keyword>
<name>A0ABQ5BAV1_9ASTR</name>
<accession>A0ABQ5BAV1</accession>
<evidence type="ECO:0000313" key="2">
    <source>
        <dbReference type="EMBL" id="GJT10842.1"/>
    </source>
</evidence>
<comment type="caution">
    <text evidence="2">The sequence shown here is derived from an EMBL/GenBank/DDBJ whole genome shotgun (WGS) entry which is preliminary data.</text>
</comment>
<feature type="compositionally biased region" description="Basic and acidic residues" evidence="1">
    <location>
        <begin position="87"/>
        <end position="97"/>
    </location>
</feature>
<dbReference type="Proteomes" id="UP001151760">
    <property type="component" value="Unassembled WGS sequence"/>
</dbReference>